<evidence type="ECO:0000256" key="9">
    <source>
        <dbReference type="ARBA" id="ARBA00059620"/>
    </source>
</evidence>
<dbReference type="PRINTS" id="PR00081">
    <property type="entry name" value="GDHRDH"/>
</dbReference>
<dbReference type="SMART" id="SM00822">
    <property type="entry name" value="PKS_KR"/>
    <property type="match status" value="1"/>
</dbReference>
<comment type="function">
    <text evidence="9">Catalyzes the reduction of all-trans-retinal to all-trans-retinol in the presence of NADPH.</text>
</comment>
<dbReference type="InterPro" id="IPR002347">
    <property type="entry name" value="SDR_fam"/>
</dbReference>
<dbReference type="InterPro" id="IPR057326">
    <property type="entry name" value="KR_dom"/>
</dbReference>
<dbReference type="Pfam" id="PF00106">
    <property type="entry name" value="adh_short"/>
    <property type="match status" value="1"/>
</dbReference>
<evidence type="ECO:0000313" key="15">
    <source>
        <dbReference type="EMBL" id="CAE0560461.1"/>
    </source>
</evidence>
<keyword evidence="6" id="KW-0560">Oxidoreductase</keyword>
<dbReference type="PANTHER" id="PTHR24322">
    <property type="entry name" value="PKSB"/>
    <property type="match status" value="1"/>
</dbReference>
<evidence type="ECO:0000256" key="7">
    <source>
        <dbReference type="ARBA" id="ARBA00023098"/>
    </source>
</evidence>
<evidence type="ECO:0000256" key="11">
    <source>
        <dbReference type="ARBA" id="ARBA00082544"/>
    </source>
</evidence>
<evidence type="ECO:0000256" key="10">
    <source>
        <dbReference type="ARBA" id="ARBA00068717"/>
    </source>
</evidence>
<accession>A0A7S3SQE3</accession>
<sequence>MMASLLSYCPSSPGGIAAALVLGFFTAVTSPLGVVRLLVLLALRLPLAAARGVLSFLFPSLFWKSVQGEVVYVTGGAGGIGKLMSQKLARLGAHVVLLDKNVDMLAAAKKEVAAVAAKGVKVHSVEVDLADRQATYAAMEKASELAGPATMLINNAGIVTGKSLLEGSDDMQELTMAVNSTAHFWTVKACLPAMMEADHGHIVTIASSAGLCGTPGLADYCASKAAAFFFDESIRMEMRKQGKHGVKTTCVCPFFIKTGMFEGASSKWPRLLPLLEPEWAANKIISAVRCNQEVLVMPFAIHLAPICRAILPVSVCDATVEWFGVLDSMNDFKGRGAGGKAPYPVGSSVKTRSSPKVA</sequence>
<reference evidence="15" key="1">
    <citation type="submission" date="2021-01" db="EMBL/GenBank/DDBJ databases">
        <authorList>
            <person name="Corre E."/>
            <person name="Pelletier E."/>
            <person name="Niang G."/>
            <person name="Scheremetjew M."/>
            <person name="Finn R."/>
            <person name="Kale V."/>
            <person name="Holt S."/>
            <person name="Cochrane G."/>
            <person name="Meng A."/>
            <person name="Brown T."/>
            <person name="Cohen L."/>
        </authorList>
    </citation>
    <scope>NUCLEOTIDE SEQUENCE</scope>
    <source>
        <strain evidence="15">SPMC142</strain>
    </source>
</reference>
<keyword evidence="7" id="KW-0443">Lipid metabolism</keyword>
<evidence type="ECO:0000256" key="5">
    <source>
        <dbReference type="ARBA" id="ARBA00022989"/>
    </source>
</evidence>
<dbReference type="FunFam" id="3.40.50.720:FF:000131">
    <property type="entry name" value="Short-chain dehydrogenase/reductase 3"/>
    <property type="match status" value="1"/>
</dbReference>
<dbReference type="CDD" id="cd05339">
    <property type="entry name" value="17beta-HSDXI-like_SDR_c"/>
    <property type="match status" value="1"/>
</dbReference>
<name>A0A7S3SQE3_9SPIT</name>
<evidence type="ECO:0000256" key="4">
    <source>
        <dbReference type="ARBA" id="ARBA00022857"/>
    </source>
</evidence>
<keyword evidence="4" id="KW-0521">NADP</keyword>
<evidence type="ECO:0000256" key="2">
    <source>
        <dbReference type="ARBA" id="ARBA00006484"/>
    </source>
</evidence>
<dbReference type="InterPro" id="IPR036291">
    <property type="entry name" value="NAD(P)-bd_dom_sf"/>
</dbReference>
<dbReference type="SUPFAM" id="SSF51735">
    <property type="entry name" value="NAD(P)-binding Rossmann-fold domains"/>
    <property type="match status" value="1"/>
</dbReference>
<dbReference type="PRINTS" id="PR00080">
    <property type="entry name" value="SDRFAMILY"/>
</dbReference>
<dbReference type="EMBL" id="HBIQ01052075">
    <property type="protein sequence ID" value="CAE0560461.1"/>
    <property type="molecule type" value="Transcribed_RNA"/>
</dbReference>
<evidence type="ECO:0000256" key="6">
    <source>
        <dbReference type="ARBA" id="ARBA00023002"/>
    </source>
</evidence>
<evidence type="ECO:0000256" key="12">
    <source>
        <dbReference type="RuleBase" id="RU000363"/>
    </source>
</evidence>
<keyword evidence="5 13" id="KW-1133">Transmembrane helix</keyword>
<feature type="transmembrane region" description="Helical" evidence="13">
    <location>
        <begin position="16"/>
        <end position="43"/>
    </location>
</feature>
<evidence type="ECO:0000256" key="8">
    <source>
        <dbReference type="ARBA" id="ARBA00023136"/>
    </source>
</evidence>
<keyword evidence="8 13" id="KW-0472">Membrane</keyword>
<dbReference type="AlphaFoldDB" id="A0A7S3SQE3"/>
<comment type="subcellular location">
    <subcellularLocation>
        <location evidence="1">Membrane</location>
        <topology evidence="1">Multi-pass membrane protein</topology>
    </subcellularLocation>
</comment>
<proteinExistence type="inferred from homology"/>
<comment type="similarity">
    <text evidence="2 12">Belongs to the short-chain dehydrogenases/reductases (SDR) family.</text>
</comment>
<feature type="domain" description="Ketoreductase" evidence="14">
    <location>
        <begin position="69"/>
        <end position="277"/>
    </location>
</feature>
<evidence type="ECO:0000256" key="13">
    <source>
        <dbReference type="SAM" id="Phobius"/>
    </source>
</evidence>
<organism evidence="15">
    <name type="scientific">Strombidinopsis acuminata</name>
    <dbReference type="NCBI Taxonomy" id="141414"/>
    <lineage>
        <taxon>Eukaryota</taxon>
        <taxon>Sar</taxon>
        <taxon>Alveolata</taxon>
        <taxon>Ciliophora</taxon>
        <taxon>Intramacronucleata</taxon>
        <taxon>Spirotrichea</taxon>
        <taxon>Choreotrichia</taxon>
        <taxon>Choreotrichida</taxon>
        <taxon>Strombidinopsidae</taxon>
        <taxon>Strombidinopsis</taxon>
    </lineage>
</organism>
<gene>
    <name evidence="15" type="ORF">SACU0126_LOCUS16578</name>
</gene>
<dbReference type="GO" id="GO:0052650">
    <property type="term" value="F:all-trans-retinol dehydrogenase (NADP+) activity"/>
    <property type="evidence" value="ECO:0007669"/>
    <property type="project" value="UniProtKB-ARBA"/>
</dbReference>
<dbReference type="Gene3D" id="3.40.50.720">
    <property type="entry name" value="NAD(P)-binding Rossmann-like Domain"/>
    <property type="match status" value="1"/>
</dbReference>
<evidence type="ECO:0000259" key="14">
    <source>
        <dbReference type="SMART" id="SM00822"/>
    </source>
</evidence>
<dbReference type="PANTHER" id="PTHR24322:SF736">
    <property type="entry name" value="RETINOL DEHYDROGENASE 10"/>
    <property type="match status" value="1"/>
</dbReference>
<dbReference type="GO" id="GO:0016020">
    <property type="term" value="C:membrane"/>
    <property type="evidence" value="ECO:0007669"/>
    <property type="project" value="UniProtKB-SubCell"/>
</dbReference>
<keyword evidence="3 13" id="KW-0812">Transmembrane</keyword>
<evidence type="ECO:0000256" key="3">
    <source>
        <dbReference type="ARBA" id="ARBA00022692"/>
    </source>
</evidence>
<evidence type="ECO:0000256" key="1">
    <source>
        <dbReference type="ARBA" id="ARBA00004141"/>
    </source>
</evidence>
<protein>
    <recommendedName>
        <fullName evidence="10">Short-chain dehydrogenase/reductase 3</fullName>
    </recommendedName>
    <alternativeName>
        <fullName evidence="11">Retinal short-chain dehydrogenase/reductase 1</fullName>
    </alternativeName>
</protein>